<dbReference type="InterPro" id="IPR003399">
    <property type="entry name" value="Mce/MlaD"/>
</dbReference>
<feature type="compositionally biased region" description="Polar residues" evidence="1">
    <location>
        <begin position="372"/>
        <end position="389"/>
    </location>
</feature>
<keyword evidence="6" id="KW-1185">Reference proteome</keyword>
<dbReference type="InterPro" id="IPR052336">
    <property type="entry name" value="MlaD_Phospholipid_Transporter"/>
</dbReference>
<keyword evidence="2" id="KW-0812">Transmembrane</keyword>
<keyword evidence="2" id="KW-1133">Transmembrane helix</keyword>
<dbReference type="PANTHER" id="PTHR33371">
    <property type="entry name" value="INTERMEMBRANE PHOSPHOLIPID TRANSPORT SYSTEM BINDING PROTEIN MLAD-RELATED"/>
    <property type="match status" value="1"/>
</dbReference>
<dbReference type="InterPro" id="IPR024516">
    <property type="entry name" value="Mce_C"/>
</dbReference>
<evidence type="ECO:0000313" key="6">
    <source>
        <dbReference type="Proteomes" id="UP000218810"/>
    </source>
</evidence>
<dbReference type="GO" id="GO:0005576">
    <property type="term" value="C:extracellular region"/>
    <property type="evidence" value="ECO:0007669"/>
    <property type="project" value="TreeGrafter"/>
</dbReference>
<protein>
    <submittedName>
        <fullName evidence="5">Mammalian cell entry protein</fullName>
    </submittedName>
</protein>
<dbReference type="Proteomes" id="UP000218810">
    <property type="component" value="Unassembled WGS sequence"/>
</dbReference>
<feature type="region of interest" description="Disordered" evidence="1">
    <location>
        <begin position="370"/>
        <end position="399"/>
    </location>
</feature>
<feature type="domain" description="Mce/MlaD" evidence="3">
    <location>
        <begin position="34"/>
        <end position="107"/>
    </location>
</feature>
<dbReference type="EMBL" id="NTGA01000023">
    <property type="protein sequence ID" value="PAY22513.1"/>
    <property type="molecule type" value="Genomic_DNA"/>
</dbReference>
<dbReference type="Pfam" id="PF02470">
    <property type="entry name" value="MlaD"/>
    <property type="match status" value="1"/>
</dbReference>
<proteinExistence type="predicted"/>
<evidence type="ECO:0000259" key="4">
    <source>
        <dbReference type="Pfam" id="PF11887"/>
    </source>
</evidence>
<gene>
    <name evidence="5" type="ORF">CEY15_13345</name>
</gene>
<comment type="caution">
    <text evidence="5">The sequence shown here is derived from an EMBL/GenBank/DDBJ whole genome shotgun (WGS) entry which is preliminary data.</text>
</comment>
<name>A0A2A2WN96_9ACTN</name>
<evidence type="ECO:0000313" key="5">
    <source>
        <dbReference type="EMBL" id="PAY22513.1"/>
    </source>
</evidence>
<dbReference type="Pfam" id="PF11887">
    <property type="entry name" value="Mce4_CUP1"/>
    <property type="match status" value="1"/>
</dbReference>
<sequence length="421" mass="44836">MTRLLSTTLARIVALVVVVLLVVAAVWFFTSRSKVISAYFESTRGVYVDDTVRVLGVRVGTITDITTEGGLSKVTMKVDEDVSVPADANALLVAQSLVAERFIQLTPAFTGGEEMPDGGSIPVDRTAIPVEWDGVKDQLMKLSSALSPTGDEETGPLGDFVDSAEAMLDGNGTEVRDALSEVSQTMALLSDGRENLFTTLKNLQLFVSALSQSEEQIVSFGGRLASVSQVLGDQTDDIDSALRDLDLAVTDINRFLENNGERVSTAVDKLGQATEVVRERRADLEGVLHVGPTGMSNFYNIYRPYQGVLTGVLSTNQMANPTNFICGAIAGLANNTAESDAQLCAEYMGPLFNSLTSNYPYGVVSPPITPTAEPQQIWDSQKPGTSTPPGVQPVSARPDPLVNVVNRGDNLTDTLLVTGGA</sequence>
<keyword evidence="2" id="KW-0472">Membrane</keyword>
<feature type="transmembrane region" description="Helical" evidence="2">
    <location>
        <begin position="12"/>
        <end position="30"/>
    </location>
</feature>
<organism evidence="5 6">
    <name type="scientific">Dietzia natronolimnaea</name>
    <dbReference type="NCBI Taxonomy" id="161920"/>
    <lineage>
        <taxon>Bacteria</taxon>
        <taxon>Bacillati</taxon>
        <taxon>Actinomycetota</taxon>
        <taxon>Actinomycetes</taxon>
        <taxon>Mycobacteriales</taxon>
        <taxon>Dietziaceae</taxon>
        <taxon>Dietzia</taxon>
    </lineage>
</organism>
<dbReference type="NCBIfam" id="TIGR00996">
    <property type="entry name" value="Mtu_fam_mce"/>
    <property type="match status" value="1"/>
</dbReference>
<accession>A0A2A2WN96</accession>
<feature type="domain" description="Mammalian cell entry C-terminal" evidence="4">
    <location>
        <begin position="113"/>
        <end position="288"/>
    </location>
</feature>
<evidence type="ECO:0000259" key="3">
    <source>
        <dbReference type="Pfam" id="PF02470"/>
    </source>
</evidence>
<dbReference type="AlphaFoldDB" id="A0A2A2WN96"/>
<evidence type="ECO:0000256" key="1">
    <source>
        <dbReference type="SAM" id="MobiDB-lite"/>
    </source>
</evidence>
<reference evidence="6" key="1">
    <citation type="submission" date="2017-09" db="EMBL/GenBank/DDBJ databases">
        <authorList>
            <person name="Zhang Y."/>
            <person name="Huang X."/>
            <person name="Liu J."/>
            <person name="Lu L."/>
            <person name="Peng K."/>
        </authorList>
    </citation>
    <scope>NUCLEOTIDE SEQUENCE [LARGE SCALE GENOMIC DNA]</scope>
    <source>
        <strain evidence="6">S-XJ-1</strain>
    </source>
</reference>
<dbReference type="PANTHER" id="PTHR33371:SF4">
    <property type="entry name" value="INTERMEMBRANE PHOSPHOLIPID TRANSPORT SYSTEM BINDING PROTEIN MLAD"/>
    <property type="match status" value="1"/>
</dbReference>
<dbReference type="OrthoDB" id="4516955at2"/>
<dbReference type="RefSeq" id="WP_095718865.1">
    <property type="nucleotide sequence ID" value="NZ_NTGA01000023.1"/>
</dbReference>
<dbReference type="InterPro" id="IPR005693">
    <property type="entry name" value="Mce"/>
</dbReference>
<evidence type="ECO:0000256" key="2">
    <source>
        <dbReference type="SAM" id="Phobius"/>
    </source>
</evidence>